<sequence>MTHLGKQRSITATLALVAGLFGMNLAAAPEVGAPAPAFAVADIQGEIWTLDHLQGKPAILEWTNHDCPYVHKHYDSGNMQRLQRKAAEQGLPWLSVISSAPGKQGHVSPKQADELTASREAAPTAVLLDESGDMGRAYGASTTPHIFIINAEGTLIYMGGIDDKGTTDVADIEGATNYVDLALAELADGKPLSTAVTRPYGCSVKY</sequence>
<keyword evidence="4" id="KW-1185">Reference proteome</keyword>
<dbReference type="AlphaFoldDB" id="H8Z4G3"/>
<organism evidence="3 4">
    <name type="scientific">Thiorhodovibrio frisius</name>
    <dbReference type="NCBI Taxonomy" id="631362"/>
    <lineage>
        <taxon>Bacteria</taxon>
        <taxon>Pseudomonadati</taxon>
        <taxon>Pseudomonadota</taxon>
        <taxon>Gammaproteobacteria</taxon>
        <taxon>Chromatiales</taxon>
        <taxon>Chromatiaceae</taxon>
        <taxon>Thiorhodovibrio</taxon>
    </lineage>
</organism>
<dbReference type="STRING" id="631362.Thi970DRAFT_03843"/>
<dbReference type="SUPFAM" id="SSF52833">
    <property type="entry name" value="Thioredoxin-like"/>
    <property type="match status" value="1"/>
</dbReference>
<dbReference type="InterPro" id="IPR000866">
    <property type="entry name" value="AhpC/TSA"/>
</dbReference>
<gene>
    <name evidence="3" type="ORF">Thi970DRAFT_03843</name>
</gene>
<reference evidence="4" key="1">
    <citation type="submission" date="2011-06" db="EMBL/GenBank/DDBJ databases">
        <authorList>
            <consortium name="US DOE Joint Genome Institute (JGI-PGF)"/>
            <person name="Lucas S."/>
            <person name="Han J."/>
            <person name="Lapidus A."/>
            <person name="Cheng J.-F."/>
            <person name="Goodwin L."/>
            <person name="Pitluck S."/>
            <person name="Peters L."/>
            <person name="Land M.L."/>
            <person name="Hauser L."/>
            <person name="Vogl K."/>
            <person name="Liu Z."/>
            <person name="Overmann J."/>
            <person name="Frigaard N.-U."/>
            <person name="Bryant D.A."/>
            <person name="Woyke T.J."/>
        </authorList>
    </citation>
    <scope>NUCLEOTIDE SEQUENCE [LARGE SCALE GENOMIC DNA]</scope>
    <source>
        <strain evidence="4">970</strain>
    </source>
</reference>
<dbReference type="GO" id="GO:0016209">
    <property type="term" value="F:antioxidant activity"/>
    <property type="evidence" value="ECO:0007669"/>
    <property type="project" value="InterPro"/>
</dbReference>
<dbReference type="RefSeq" id="WP_009150623.1">
    <property type="nucleotide sequence ID" value="NZ_CP121471.1"/>
</dbReference>
<accession>H8Z4G3</accession>
<feature type="chain" id="PRO_5003617669" evidence="1">
    <location>
        <begin position="27"/>
        <end position="206"/>
    </location>
</feature>
<dbReference type="Proteomes" id="UP000002964">
    <property type="component" value="Unassembled WGS sequence"/>
</dbReference>
<protein>
    <submittedName>
        <fullName evidence="3">Peroxiredoxin</fullName>
    </submittedName>
</protein>
<dbReference type="PANTHER" id="PTHR43640:SF1">
    <property type="entry name" value="THIOREDOXIN-DEPENDENT PEROXIREDOXIN"/>
    <property type="match status" value="1"/>
</dbReference>
<dbReference type="HOGENOM" id="CLU_076204_3_0_6"/>
<evidence type="ECO:0000256" key="1">
    <source>
        <dbReference type="SAM" id="SignalP"/>
    </source>
</evidence>
<evidence type="ECO:0000259" key="2">
    <source>
        <dbReference type="PROSITE" id="PS51352"/>
    </source>
</evidence>
<dbReference type="InterPro" id="IPR013766">
    <property type="entry name" value="Thioredoxin_domain"/>
</dbReference>
<evidence type="ECO:0000313" key="3">
    <source>
        <dbReference type="EMBL" id="EIC20220.1"/>
    </source>
</evidence>
<feature type="signal peptide" evidence="1">
    <location>
        <begin position="1"/>
        <end position="26"/>
    </location>
</feature>
<dbReference type="Pfam" id="PF00578">
    <property type="entry name" value="AhpC-TSA"/>
    <property type="match status" value="1"/>
</dbReference>
<dbReference type="eggNOG" id="COG1225">
    <property type="taxonomic scope" value="Bacteria"/>
</dbReference>
<dbReference type="InterPro" id="IPR036249">
    <property type="entry name" value="Thioredoxin-like_sf"/>
</dbReference>
<feature type="domain" description="Thioredoxin" evidence="2">
    <location>
        <begin position="29"/>
        <end position="184"/>
    </location>
</feature>
<dbReference type="EMBL" id="JH603170">
    <property type="protein sequence ID" value="EIC20220.1"/>
    <property type="molecule type" value="Genomic_DNA"/>
</dbReference>
<dbReference type="OrthoDB" id="9781543at2"/>
<dbReference type="InterPro" id="IPR047262">
    <property type="entry name" value="PRX-like1"/>
</dbReference>
<evidence type="ECO:0000313" key="4">
    <source>
        <dbReference type="Proteomes" id="UP000002964"/>
    </source>
</evidence>
<name>H8Z4G3_9GAMM</name>
<dbReference type="PROSITE" id="PS51352">
    <property type="entry name" value="THIOREDOXIN_2"/>
    <property type="match status" value="1"/>
</dbReference>
<reference evidence="3 4" key="2">
    <citation type="submission" date="2011-11" db="EMBL/GenBank/DDBJ databases">
        <authorList>
            <consortium name="US DOE Joint Genome Institute"/>
            <person name="Lucas S."/>
            <person name="Han J."/>
            <person name="Lapidus A."/>
            <person name="Cheng J.-F."/>
            <person name="Goodwin L."/>
            <person name="Pitluck S."/>
            <person name="Peters L."/>
            <person name="Ovchinnikova G."/>
            <person name="Zhang X."/>
            <person name="Detter J.C."/>
            <person name="Han C."/>
            <person name="Tapia R."/>
            <person name="Land M."/>
            <person name="Hauser L."/>
            <person name="Kyrpides N."/>
            <person name="Ivanova N."/>
            <person name="Pagani I."/>
            <person name="Vogl K."/>
            <person name="Liu Z."/>
            <person name="Overmann J."/>
            <person name="Frigaard N.-U."/>
            <person name="Bryant D."/>
            <person name="Woyke T."/>
        </authorList>
    </citation>
    <scope>NUCLEOTIDE SEQUENCE [LARGE SCALE GENOMIC DNA]</scope>
    <source>
        <strain evidence="3 4">970</strain>
    </source>
</reference>
<dbReference type="GO" id="GO:0016491">
    <property type="term" value="F:oxidoreductase activity"/>
    <property type="evidence" value="ECO:0007669"/>
    <property type="project" value="InterPro"/>
</dbReference>
<keyword evidence="1" id="KW-0732">Signal</keyword>
<dbReference type="Gene3D" id="3.40.30.10">
    <property type="entry name" value="Glutaredoxin"/>
    <property type="match status" value="1"/>
</dbReference>
<proteinExistence type="predicted"/>
<dbReference type="PANTHER" id="PTHR43640">
    <property type="entry name" value="OS07G0260300 PROTEIN"/>
    <property type="match status" value="1"/>
</dbReference>